<dbReference type="EMBL" id="JBCITK010000001">
    <property type="protein sequence ID" value="MEN0644802.1"/>
    <property type="molecule type" value="Genomic_DNA"/>
</dbReference>
<dbReference type="Gene3D" id="3.30.70.360">
    <property type="match status" value="1"/>
</dbReference>
<dbReference type="PANTHER" id="PTHR32494:SF5">
    <property type="entry name" value="ALLANTOATE AMIDOHYDROLASE"/>
    <property type="match status" value="1"/>
</dbReference>
<dbReference type="SUPFAM" id="SSF53187">
    <property type="entry name" value="Zn-dependent exopeptidases"/>
    <property type="match status" value="1"/>
</dbReference>
<feature type="coiled-coil region" evidence="3">
    <location>
        <begin position="291"/>
        <end position="321"/>
    </location>
</feature>
<dbReference type="InterPro" id="IPR010158">
    <property type="entry name" value="Amidase_Cbmase"/>
</dbReference>
<keyword evidence="2 5" id="KW-0378">Hydrolase</keyword>
<dbReference type="InterPro" id="IPR002933">
    <property type="entry name" value="Peptidase_M20"/>
</dbReference>
<dbReference type="PIRSF" id="PIRSF001235">
    <property type="entry name" value="Amidase_carbamoylase"/>
    <property type="match status" value="1"/>
</dbReference>
<protein>
    <submittedName>
        <fullName evidence="5">Zn-dependent hydrolase</fullName>
    </submittedName>
</protein>
<dbReference type="Pfam" id="PF01546">
    <property type="entry name" value="Peptidase_M20"/>
    <property type="match status" value="1"/>
</dbReference>
<sequence>MSNVKAERIWSRLMSLAEIGATSDGGVTRYSYTELEAKANERVRSFMKEAGLETGYDAVGNLFGVKKGKTDETILVGSHVDSVPNGGNFDGPLGVLAGIEVLESLNEQGIELSHTVKVMAFKDEEGSRFGLGMIGSRAVAGILTLDELEMKDADGVRIKEAMEQQGYHPESIAEAALNNVRAYIELHIEQGKILEQAGVAAGVVSGIAGPCWLRLKCTGEAGHAGSTPMNQRRDALVGASLIIAEIERIARSTPDLVATVGQIQVKPGGTNVIPGYSEWTLDLRHVHEDIRNQAEAKIREAAETIAKERQLTLEIEELQRISPAPCAEAIQETIKGSLIEEGIDPVTLPSGAGHDGMQFTGKWPMGMIFARSKDGISHNPKEWTSKEDVQTATSVLYRTLLTLDKKEQL</sequence>
<dbReference type="PANTHER" id="PTHR32494">
    <property type="entry name" value="ALLANTOATE DEIMINASE-RELATED"/>
    <property type="match status" value="1"/>
</dbReference>
<comment type="similarity">
    <text evidence="1">Belongs to the peptidase M20 family.</text>
</comment>
<dbReference type="InterPro" id="IPR036264">
    <property type="entry name" value="Bact_exopeptidase_dim_dom"/>
</dbReference>
<dbReference type="SUPFAM" id="SSF55031">
    <property type="entry name" value="Bacterial exopeptidase dimerisation domain"/>
    <property type="match status" value="1"/>
</dbReference>
<dbReference type="CDD" id="cd03884">
    <property type="entry name" value="M20_bAS"/>
    <property type="match status" value="1"/>
</dbReference>
<reference evidence="5 6" key="1">
    <citation type="submission" date="2024-03" db="EMBL/GenBank/DDBJ databases">
        <title>Bacilli Hybrid Assemblies.</title>
        <authorList>
            <person name="Kovac J."/>
        </authorList>
    </citation>
    <scope>NUCLEOTIDE SEQUENCE [LARGE SCALE GENOMIC DNA]</scope>
    <source>
        <strain evidence="5 6">FSL R7-0666</strain>
    </source>
</reference>
<evidence type="ECO:0000313" key="6">
    <source>
        <dbReference type="Proteomes" id="UP001418796"/>
    </source>
</evidence>
<evidence type="ECO:0000256" key="1">
    <source>
        <dbReference type="ARBA" id="ARBA00006153"/>
    </source>
</evidence>
<dbReference type="NCBIfam" id="TIGR01879">
    <property type="entry name" value="hydantase"/>
    <property type="match status" value="1"/>
</dbReference>
<evidence type="ECO:0000256" key="2">
    <source>
        <dbReference type="ARBA" id="ARBA00022801"/>
    </source>
</evidence>
<dbReference type="InterPro" id="IPR011650">
    <property type="entry name" value="Peptidase_M20_dimer"/>
</dbReference>
<dbReference type="RefSeq" id="WP_343131425.1">
    <property type="nucleotide sequence ID" value="NZ_JBCITK010000001.1"/>
</dbReference>
<dbReference type="NCBIfam" id="NF006771">
    <property type="entry name" value="PRK09290.1-5"/>
    <property type="match status" value="1"/>
</dbReference>
<keyword evidence="3" id="KW-0175">Coiled coil</keyword>
<dbReference type="Pfam" id="PF07687">
    <property type="entry name" value="M20_dimer"/>
    <property type="match status" value="1"/>
</dbReference>
<organism evidence="5 6">
    <name type="scientific">Alkalicoccobacillus gibsonii</name>
    <dbReference type="NCBI Taxonomy" id="79881"/>
    <lineage>
        <taxon>Bacteria</taxon>
        <taxon>Bacillati</taxon>
        <taxon>Bacillota</taxon>
        <taxon>Bacilli</taxon>
        <taxon>Bacillales</taxon>
        <taxon>Bacillaceae</taxon>
        <taxon>Alkalicoccobacillus</taxon>
    </lineage>
</organism>
<proteinExistence type="inferred from homology"/>
<dbReference type="Proteomes" id="UP001418796">
    <property type="component" value="Unassembled WGS sequence"/>
</dbReference>
<evidence type="ECO:0000256" key="3">
    <source>
        <dbReference type="SAM" id="Coils"/>
    </source>
</evidence>
<name>A0ABU9VLM8_9BACI</name>
<dbReference type="Gene3D" id="3.40.630.10">
    <property type="entry name" value="Zn peptidases"/>
    <property type="match status" value="1"/>
</dbReference>
<keyword evidence="6" id="KW-1185">Reference proteome</keyword>
<comment type="caution">
    <text evidence="5">The sequence shown here is derived from an EMBL/GenBank/DDBJ whole genome shotgun (WGS) entry which is preliminary data.</text>
</comment>
<evidence type="ECO:0000313" key="5">
    <source>
        <dbReference type="EMBL" id="MEN0644802.1"/>
    </source>
</evidence>
<feature type="domain" description="Peptidase M20 dimerisation" evidence="4">
    <location>
        <begin position="209"/>
        <end position="308"/>
    </location>
</feature>
<gene>
    <name evidence="5" type="ORF">MKY91_16735</name>
</gene>
<dbReference type="GO" id="GO:0016787">
    <property type="term" value="F:hydrolase activity"/>
    <property type="evidence" value="ECO:0007669"/>
    <property type="project" value="UniProtKB-KW"/>
</dbReference>
<accession>A0ABU9VLM8</accession>
<evidence type="ECO:0000259" key="4">
    <source>
        <dbReference type="Pfam" id="PF07687"/>
    </source>
</evidence>